<dbReference type="OrthoDB" id="10642606at2759"/>
<evidence type="ECO:0000313" key="2">
    <source>
        <dbReference type="Proteomes" id="UP001165082"/>
    </source>
</evidence>
<keyword evidence="2" id="KW-1185">Reference proteome</keyword>
<dbReference type="EMBL" id="BRXZ01001824">
    <property type="protein sequence ID" value="GMH47041.1"/>
    <property type="molecule type" value="Genomic_DNA"/>
</dbReference>
<sequence length="96" mass="10479">RTKVTYLLGGNLNGIFALDWMARKAAPYRLKSTVDWNMKCSKEIRGEGEGGVKGALDMGSIFGGGDEEEGTFEMTNVKARKVTVEKINSPLHEDVG</sequence>
<comment type="caution">
    <text evidence="1">The sequence shown here is derived from an EMBL/GenBank/DDBJ whole genome shotgun (WGS) entry which is preliminary data.</text>
</comment>
<dbReference type="AlphaFoldDB" id="A0A9W6Z778"/>
<reference evidence="1" key="1">
    <citation type="submission" date="2022-07" db="EMBL/GenBank/DDBJ databases">
        <title>Genome analysis of Parmales, a sister group of diatoms, reveals the evolutionary specialization of diatoms from phago-mixotrophs to photoautotrophs.</title>
        <authorList>
            <person name="Ban H."/>
            <person name="Sato S."/>
            <person name="Yoshikawa S."/>
            <person name="Kazumasa Y."/>
            <person name="Nakamura Y."/>
            <person name="Ichinomiya M."/>
            <person name="Saitoh K."/>
            <person name="Sato N."/>
            <person name="Blanc-Mathieu R."/>
            <person name="Endo H."/>
            <person name="Kuwata A."/>
            <person name="Ogata H."/>
        </authorList>
    </citation>
    <scope>NUCLEOTIDE SEQUENCE</scope>
</reference>
<dbReference type="Proteomes" id="UP001165082">
    <property type="component" value="Unassembled WGS sequence"/>
</dbReference>
<evidence type="ECO:0000313" key="1">
    <source>
        <dbReference type="EMBL" id="GMH47041.1"/>
    </source>
</evidence>
<proteinExistence type="predicted"/>
<accession>A0A9W6Z778</accession>
<name>A0A9W6Z778_9STRA</name>
<feature type="non-terminal residue" evidence="1">
    <location>
        <position position="1"/>
    </location>
</feature>
<protein>
    <submittedName>
        <fullName evidence="1">Uncharacterized protein</fullName>
    </submittedName>
</protein>
<gene>
    <name evidence="1" type="ORF">TrRE_jg5616</name>
</gene>
<organism evidence="1 2">
    <name type="scientific">Triparma retinervis</name>
    <dbReference type="NCBI Taxonomy" id="2557542"/>
    <lineage>
        <taxon>Eukaryota</taxon>
        <taxon>Sar</taxon>
        <taxon>Stramenopiles</taxon>
        <taxon>Ochrophyta</taxon>
        <taxon>Bolidophyceae</taxon>
        <taxon>Parmales</taxon>
        <taxon>Triparmaceae</taxon>
        <taxon>Triparma</taxon>
    </lineage>
</organism>